<evidence type="ECO:0000256" key="8">
    <source>
        <dbReference type="ARBA" id="ARBA00022679"/>
    </source>
</evidence>
<feature type="repeat" description="Lumazine-binding" evidence="11">
    <location>
        <begin position="1"/>
        <end position="96"/>
    </location>
</feature>
<dbReference type="EMBL" id="AGYR01000039">
    <property type="protein sequence ID" value="ENZ12328.1"/>
    <property type="molecule type" value="Genomic_DNA"/>
</dbReference>
<evidence type="ECO:0000256" key="9">
    <source>
        <dbReference type="ARBA" id="ARBA00022737"/>
    </source>
</evidence>
<evidence type="ECO:0000256" key="5">
    <source>
        <dbReference type="ARBA" id="ARBA00012827"/>
    </source>
</evidence>
<feature type="repeat" description="Lumazine-binding" evidence="11">
    <location>
        <begin position="97"/>
        <end position="193"/>
    </location>
</feature>
<evidence type="ECO:0000256" key="7">
    <source>
        <dbReference type="ARBA" id="ARBA00022619"/>
    </source>
</evidence>
<comment type="caution">
    <text evidence="13">The sequence shown here is derived from an EMBL/GenBank/DDBJ whole genome shotgun (WGS) entry which is preliminary data.</text>
</comment>
<reference evidence="13 14" key="1">
    <citation type="submission" date="2013-01" db="EMBL/GenBank/DDBJ databases">
        <title>The Genome Sequence of Clostridium clostridioforme 90A8.</title>
        <authorList>
            <consortium name="The Broad Institute Genome Sequencing Platform"/>
            <person name="Earl A."/>
            <person name="Ward D."/>
            <person name="Feldgarden M."/>
            <person name="Gevers D."/>
            <person name="Courvalin P."/>
            <person name="Lambert T."/>
            <person name="Walker B."/>
            <person name="Young S.K."/>
            <person name="Zeng Q."/>
            <person name="Gargeya S."/>
            <person name="Fitzgerald M."/>
            <person name="Haas B."/>
            <person name="Abouelleil A."/>
            <person name="Alvarado L."/>
            <person name="Arachchi H.M."/>
            <person name="Berlin A.M."/>
            <person name="Chapman S.B."/>
            <person name="Dewar J."/>
            <person name="Goldberg J."/>
            <person name="Griggs A."/>
            <person name="Gujja S."/>
            <person name="Hansen M."/>
            <person name="Howarth C."/>
            <person name="Imamovic A."/>
            <person name="Larimer J."/>
            <person name="McCowan C."/>
            <person name="Murphy C."/>
            <person name="Neiman D."/>
            <person name="Pearson M."/>
            <person name="Priest M."/>
            <person name="Roberts A."/>
            <person name="Saif S."/>
            <person name="Shea T."/>
            <person name="Sisk P."/>
            <person name="Sykes S."/>
            <person name="Wortman J."/>
            <person name="Nusbaum C."/>
            <person name="Birren B."/>
        </authorList>
    </citation>
    <scope>NUCLEOTIDE SEQUENCE [LARGE SCALE GENOMIC DNA]</scope>
    <source>
        <strain evidence="13 14">90A8</strain>
    </source>
</reference>
<evidence type="ECO:0000256" key="11">
    <source>
        <dbReference type="PROSITE-ProRule" id="PRU00524"/>
    </source>
</evidence>
<dbReference type="PANTHER" id="PTHR21098:SF12">
    <property type="entry name" value="RIBOFLAVIN SYNTHASE"/>
    <property type="match status" value="1"/>
</dbReference>
<dbReference type="PANTHER" id="PTHR21098">
    <property type="entry name" value="RIBOFLAVIN SYNTHASE ALPHA CHAIN"/>
    <property type="match status" value="1"/>
</dbReference>
<dbReference type="GO" id="GO:0004746">
    <property type="term" value="F:riboflavin synthase activity"/>
    <property type="evidence" value="ECO:0007669"/>
    <property type="project" value="UniProtKB-UniRule"/>
</dbReference>
<accession>A0A0E2H757</accession>
<name>A0A0E2H757_9FIRM</name>
<dbReference type="PIRSF" id="PIRSF000498">
    <property type="entry name" value="Riboflavin_syn_A"/>
    <property type="match status" value="1"/>
</dbReference>
<dbReference type="RefSeq" id="WP_002593604.1">
    <property type="nucleotide sequence ID" value="NZ_KB850979.1"/>
</dbReference>
<dbReference type="EC" id="2.5.1.9" evidence="5 10"/>
<comment type="catalytic activity">
    <reaction evidence="1">
        <text>2 6,7-dimethyl-8-(1-D-ribityl)lumazine + H(+) = 5-amino-6-(D-ribitylamino)uracil + riboflavin</text>
        <dbReference type="Rhea" id="RHEA:20772"/>
        <dbReference type="ChEBI" id="CHEBI:15378"/>
        <dbReference type="ChEBI" id="CHEBI:15934"/>
        <dbReference type="ChEBI" id="CHEBI:57986"/>
        <dbReference type="ChEBI" id="CHEBI:58201"/>
        <dbReference type="EC" id="2.5.1.9"/>
    </reaction>
</comment>
<comment type="pathway">
    <text evidence="3">Cofactor biosynthesis; riboflavin biosynthesis; riboflavin from 2-hydroxy-3-oxobutyl phosphate and 5-amino-6-(D-ribitylamino)uracil: step 2/2.</text>
</comment>
<dbReference type="HOGENOM" id="CLU_034388_2_0_9"/>
<dbReference type="Pfam" id="PF00677">
    <property type="entry name" value="Lum_binding"/>
    <property type="match status" value="2"/>
</dbReference>
<evidence type="ECO:0000256" key="2">
    <source>
        <dbReference type="ARBA" id="ARBA00002803"/>
    </source>
</evidence>
<dbReference type="SUPFAM" id="SSF63380">
    <property type="entry name" value="Riboflavin synthase domain-like"/>
    <property type="match status" value="2"/>
</dbReference>
<dbReference type="PROSITE" id="PS51177">
    <property type="entry name" value="LUMAZINE_BIND"/>
    <property type="match status" value="2"/>
</dbReference>
<dbReference type="NCBIfam" id="NF006767">
    <property type="entry name" value="PRK09289.1"/>
    <property type="match status" value="1"/>
</dbReference>
<feature type="domain" description="Lumazine-binding" evidence="12">
    <location>
        <begin position="97"/>
        <end position="193"/>
    </location>
</feature>
<dbReference type="GeneID" id="57963872"/>
<gene>
    <name evidence="13" type="ORF">HMPREF1090_03451</name>
</gene>
<evidence type="ECO:0000256" key="10">
    <source>
        <dbReference type="NCBIfam" id="TIGR00187"/>
    </source>
</evidence>
<dbReference type="Gene3D" id="2.40.30.20">
    <property type="match status" value="2"/>
</dbReference>
<proteinExistence type="predicted"/>
<keyword evidence="9" id="KW-0677">Repeat</keyword>
<dbReference type="InterPro" id="IPR023366">
    <property type="entry name" value="ATP_synth_asu-like_sf"/>
</dbReference>
<dbReference type="InterPro" id="IPR017938">
    <property type="entry name" value="Riboflavin_synthase-like_b-brl"/>
</dbReference>
<evidence type="ECO:0000313" key="13">
    <source>
        <dbReference type="EMBL" id="ENZ12328.1"/>
    </source>
</evidence>
<feature type="domain" description="Lumazine-binding" evidence="12">
    <location>
        <begin position="1"/>
        <end position="96"/>
    </location>
</feature>
<evidence type="ECO:0000259" key="12">
    <source>
        <dbReference type="PROSITE" id="PS51177"/>
    </source>
</evidence>
<dbReference type="PATRIC" id="fig|999408.3.peg.3729"/>
<dbReference type="Proteomes" id="UP000013085">
    <property type="component" value="Unassembled WGS sequence"/>
</dbReference>
<evidence type="ECO:0000256" key="4">
    <source>
        <dbReference type="ARBA" id="ARBA00011233"/>
    </source>
</evidence>
<evidence type="ECO:0000256" key="3">
    <source>
        <dbReference type="ARBA" id="ARBA00004887"/>
    </source>
</evidence>
<comment type="function">
    <text evidence="2">Catalyzes the dismutation of two molecules of 6,7-dimethyl-8-ribityllumazine, resulting in the formation of riboflavin and 5-amino-6-(D-ribitylamino)uracil.</text>
</comment>
<dbReference type="GO" id="GO:0009231">
    <property type="term" value="P:riboflavin biosynthetic process"/>
    <property type="evidence" value="ECO:0007669"/>
    <property type="project" value="UniProtKB-KW"/>
</dbReference>
<sequence length="226" mass="24055">MFTGIIEETGILLSVKGGSSGSRLVIGADRILEDIKRGDSIAVNGVCLTAASFDSGFFLADVMPETLKRSNLGCLPIKSSLNLERAMIAGGRFGGHIVSGHIDGTGTIVNVVRDGNALWYTIRSAPSILRRIIEKGSIAIDGVSLTVAQVREQDFSVSLIPHTASHTTLGALKPGRVVNLENDCVGKYIERFMKISPSAHSTEGEDTKNRGTGSRITPELLKQCGF</sequence>
<keyword evidence="7" id="KW-0686">Riboflavin biosynthesis</keyword>
<organism evidence="13 14">
    <name type="scientific">[Clostridium] clostridioforme 90A8</name>
    <dbReference type="NCBI Taxonomy" id="999408"/>
    <lineage>
        <taxon>Bacteria</taxon>
        <taxon>Bacillati</taxon>
        <taxon>Bacillota</taxon>
        <taxon>Clostridia</taxon>
        <taxon>Lachnospirales</taxon>
        <taxon>Lachnospiraceae</taxon>
        <taxon>Enterocloster</taxon>
    </lineage>
</organism>
<protein>
    <recommendedName>
        <fullName evidence="6 10">Riboflavin synthase</fullName>
        <ecNumber evidence="5 10">2.5.1.9</ecNumber>
    </recommendedName>
</protein>
<dbReference type="NCBIfam" id="TIGR00187">
    <property type="entry name" value="ribE"/>
    <property type="match status" value="1"/>
</dbReference>
<dbReference type="FunFam" id="2.40.30.20:FF:000003">
    <property type="entry name" value="Riboflavin synthase, alpha subunit"/>
    <property type="match status" value="1"/>
</dbReference>
<keyword evidence="8" id="KW-0808">Transferase</keyword>
<dbReference type="InterPro" id="IPR026017">
    <property type="entry name" value="Lumazine-bd_dom"/>
</dbReference>
<dbReference type="InterPro" id="IPR001783">
    <property type="entry name" value="Lumazine-bd"/>
</dbReference>
<comment type="subunit">
    <text evidence="4">Homotrimer.</text>
</comment>
<evidence type="ECO:0000256" key="1">
    <source>
        <dbReference type="ARBA" id="ARBA00000968"/>
    </source>
</evidence>
<dbReference type="FunFam" id="2.40.30.20:FF:000004">
    <property type="entry name" value="Riboflavin synthase, alpha subunit"/>
    <property type="match status" value="1"/>
</dbReference>
<evidence type="ECO:0000313" key="14">
    <source>
        <dbReference type="Proteomes" id="UP000013085"/>
    </source>
</evidence>
<evidence type="ECO:0000256" key="6">
    <source>
        <dbReference type="ARBA" id="ARBA00013950"/>
    </source>
</evidence>
<dbReference type="CDD" id="cd00402">
    <property type="entry name" value="Riboflavin_synthase_like"/>
    <property type="match status" value="1"/>
</dbReference>
<dbReference type="AlphaFoldDB" id="A0A0E2H757"/>